<evidence type="ECO:0000313" key="1">
    <source>
        <dbReference type="EMBL" id="GAA0922549.1"/>
    </source>
</evidence>
<accession>A0ABP3ZIB5</accession>
<protein>
    <recommendedName>
        <fullName evidence="3">(2Fe-2S)-binding protein</fullName>
    </recommendedName>
</protein>
<gene>
    <name evidence="1" type="ORF">GCM10009560_22000</name>
</gene>
<dbReference type="Proteomes" id="UP001501578">
    <property type="component" value="Unassembled WGS sequence"/>
</dbReference>
<dbReference type="EMBL" id="BAAAHQ010000008">
    <property type="protein sequence ID" value="GAA0922549.1"/>
    <property type="molecule type" value="Genomic_DNA"/>
</dbReference>
<reference evidence="2" key="1">
    <citation type="journal article" date="2019" name="Int. J. Syst. Evol. Microbiol.">
        <title>The Global Catalogue of Microorganisms (GCM) 10K type strain sequencing project: providing services to taxonomists for standard genome sequencing and annotation.</title>
        <authorList>
            <consortium name="The Broad Institute Genomics Platform"/>
            <consortium name="The Broad Institute Genome Sequencing Center for Infectious Disease"/>
            <person name="Wu L."/>
            <person name="Ma J."/>
        </authorList>
    </citation>
    <scope>NUCLEOTIDE SEQUENCE [LARGE SCALE GENOMIC DNA]</scope>
    <source>
        <strain evidence="2">JCM 11136</strain>
    </source>
</reference>
<keyword evidence="2" id="KW-1185">Reference proteome</keyword>
<sequence length="216" mass="23658">MLAEVLQRVSDARDGAIGVEPSLVITPDSGWTPVAELVRAPYTLLDRLVERTAGRWNAPRHVGAALLWKAYGYWHTFPMALGWALDGRIPIMKFRDTYFRETATGISLGASRISWETGAAAIGAALAESQEPIVKVLSGMAKVGPRTLWGSTAEAMAHPLTKVVKGDYMRLLREVGKPVDGLVRPTEDGYFRRTCCLWVTLPDVEACSTCCIPSRN</sequence>
<name>A0ABP3ZIB5_9ACTN</name>
<comment type="caution">
    <text evidence="1">The sequence shown here is derived from an EMBL/GenBank/DDBJ whole genome shotgun (WGS) entry which is preliminary data.</text>
</comment>
<evidence type="ECO:0008006" key="3">
    <source>
        <dbReference type="Google" id="ProtNLM"/>
    </source>
</evidence>
<evidence type="ECO:0000313" key="2">
    <source>
        <dbReference type="Proteomes" id="UP001501578"/>
    </source>
</evidence>
<organism evidence="1 2">
    <name type="scientific">Nonomuraea longicatena</name>
    <dbReference type="NCBI Taxonomy" id="83682"/>
    <lineage>
        <taxon>Bacteria</taxon>
        <taxon>Bacillati</taxon>
        <taxon>Actinomycetota</taxon>
        <taxon>Actinomycetes</taxon>
        <taxon>Streptosporangiales</taxon>
        <taxon>Streptosporangiaceae</taxon>
        <taxon>Nonomuraea</taxon>
    </lineage>
</organism>
<proteinExistence type="predicted"/>